<accession>L9KZ85</accession>
<dbReference type="Proteomes" id="UP000011518">
    <property type="component" value="Unassembled WGS sequence"/>
</dbReference>
<dbReference type="AlphaFoldDB" id="L9KZ85"/>
<feature type="region of interest" description="Disordered" evidence="1">
    <location>
        <begin position="37"/>
        <end position="166"/>
    </location>
</feature>
<gene>
    <name evidence="2" type="ORF">TREES_T100007433</name>
</gene>
<feature type="compositionally biased region" description="Polar residues" evidence="1">
    <location>
        <begin position="111"/>
        <end position="137"/>
    </location>
</feature>
<sequence>MLSHPRTCPDVALDLQNCELNKLPGLRYFHCQQRSRLERGEHRSPSPPSSQQLSAGAQCHLRAGRRILCSDPNGEAAGPWGSDPGTPTSPGLMEQVLELEEAHESLLSPSGTHMTSTQAQGMSVDKVSSSLMANGHNSCFPWPGDRQNQTAELSSSPRLVLPAPVA</sequence>
<evidence type="ECO:0000313" key="2">
    <source>
        <dbReference type="EMBL" id="ELW68275.1"/>
    </source>
</evidence>
<proteinExistence type="predicted"/>
<dbReference type="InParanoid" id="L9KZ85"/>
<feature type="compositionally biased region" description="Polar residues" evidence="1">
    <location>
        <begin position="146"/>
        <end position="157"/>
    </location>
</feature>
<reference evidence="3" key="2">
    <citation type="journal article" date="2013" name="Nat. Commun.">
        <title>Genome of the Chinese tree shrew.</title>
        <authorList>
            <person name="Fan Y."/>
            <person name="Huang Z.Y."/>
            <person name="Cao C.C."/>
            <person name="Chen C.S."/>
            <person name="Chen Y.X."/>
            <person name="Fan D.D."/>
            <person name="He J."/>
            <person name="Hou H.L."/>
            <person name="Hu L."/>
            <person name="Hu X.T."/>
            <person name="Jiang X.T."/>
            <person name="Lai R."/>
            <person name="Lang Y.S."/>
            <person name="Liang B."/>
            <person name="Liao S.G."/>
            <person name="Mu D."/>
            <person name="Ma Y.Y."/>
            <person name="Niu Y.Y."/>
            <person name="Sun X.Q."/>
            <person name="Xia J.Q."/>
            <person name="Xiao J."/>
            <person name="Xiong Z.Q."/>
            <person name="Xu L."/>
            <person name="Yang L."/>
            <person name="Zhang Y."/>
            <person name="Zhao W."/>
            <person name="Zhao X.D."/>
            <person name="Zheng Y.T."/>
            <person name="Zhou J.M."/>
            <person name="Zhu Y.B."/>
            <person name="Zhang G.J."/>
            <person name="Wang J."/>
            <person name="Yao Y.G."/>
        </authorList>
    </citation>
    <scope>NUCLEOTIDE SEQUENCE [LARGE SCALE GENOMIC DNA]</scope>
</reference>
<name>L9KZ85_TUPCH</name>
<organism evidence="2 3">
    <name type="scientific">Tupaia chinensis</name>
    <name type="common">Chinese tree shrew</name>
    <name type="synonym">Tupaia belangeri chinensis</name>
    <dbReference type="NCBI Taxonomy" id="246437"/>
    <lineage>
        <taxon>Eukaryota</taxon>
        <taxon>Metazoa</taxon>
        <taxon>Chordata</taxon>
        <taxon>Craniata</taxon>
        <taxon>Vertebrata</taxon>
        <taxon>Euteleostomi</taxon>
        <taxon>Mammalia</taxon>
        <taxon>Eutheria</taxon>
        <taxon>Euarchontoglires</taxon>
        <taxon>Scandentia</taxon>
        <taxon>Tupaiidae</taxon>
        <taxon>Tupaia</taxon>
    </lineage>
</organism>
<keyword evidence="3" id="KW-1185">Reference proteome</keyword>
<evidence type="ECO:0000256" key="1">
    <source>
        <dbReference type="SAM" id="MobiDB-lite"/>
    </source>
</evidence>
<dbReference type="EMBL" id="KB320577">
    <property type="protein sequence ID" value="ELW68275.1"/>
    <property type="molecule type" value="Genomic_DNA"/>
</dbReference>
<reference evidence="3" key="1">
    <citation type="submission" date="2012-07" db="EMBL/GenBank/DDBJ databases">
        <title>Genome of the Chinese tree shrew, a rising model animal genetically related to primates.</title>
        <authorList>
            <person name="Zhang G."/>
            <person name="Fan Y."/>
            <person name="Yao Y."/>
            <person name="Huang Z."/>
        </authorList>
    </citation>
    <scope>NUCLEOTIDE SEQUENCE [LARGE SCALE GENOMIC DNA]</scope>
</reference>
<protein>
    <submittedName>
        <fullName evidence="2">Uncharacterized protein</fullName>
    </submittedName>
</protein>
<evidence type="ECO:0000313" key="3">
    <source>
        <dbReference type="Proteomes" id="UP000011518"/>
    </source>
</evidence>